<dbReference type="Proteomes" id="UP000283983">
    <property type="component" value="Unassembled WGS sequence"/>
</dbReference>
<organism evidence="1 2">
    <name type="scientific">Collinsella intestinalis</name>
    <dbReference type="NCBI Taxonomy" id="147207"/>
    <lineage>
        <taxon>Bacteria</taxon>
        <taxon>Bacillati</taxon>
        <taxon>Actinomycetota</taxon>
        <taxon>Coriobacteriia</taxon>
        <taxon>Coriobacteriales</taxon>
        <taxon>Coriobacteriaceae</taxon>
        <taxon>Collinsella</taxon>
    </lineage>
</organism>
<proteinExistence type="predicted"/>
<dbReference type="RefSeq" id="WP_118104074.1">
    <property type="nucleotide sequence ID" value="NZ_CABJEU010000002.1"/>
</dbReference>
<reference evidence="1 2" key="1">
    <citation type="submission" date="2018-08" db="EMBL/GenBank/DDBJ databases">
        <title>A genome reference for cultivated species of the human gut microbiota.</title>
        <authorList>
            <person name="Zou Y."/>
            <person name="Xue W."/>
            <person name="Luo G."/>
        </authorList>
    </citation>
    <scope>NUCLEOTIDE SEQUENCE [LARGE SCALE GENOMIC DNA]</scope>
    <source>
        <strain evidence="1 2">AM25-33</strain>
    </source>
</reference>
<keyword evidence="2" id="KW-1185">Reference proteome</keyword>
<evidence type="ECO:0000313" key="1">
    <source>
        <dbReference type="EMBL" id="RHF37138.1"/>
    </source>
</evidence>
<sequence>MSAKNDNEIGQLLDGAERAGRCLFAPEGALRRACRRRVLSGQLDSPHPGLFVRQGYWDALNANQRVLHVIRGLANLHPAWVFCFASAAAVHGLETSYLLANEVHVIARHASPAARKGEAARSGYRVIYHALSVRDEDIERIDGVAVTAFDRTVFDCVRILSFPLGLAIADSALRRGGCSRDEVLENALNLWPGCVGTARFATVMRWANPLSENGGESYARAIMLENGVAEPELQYEYVDRIDPAYVYRVDCRWEMKGALDVGGELDGIEKTSSPEMLRGKSTQEALRKERERESRLALDVRLARFTFAEARAVKPLIQLLDAFGVPRGIPCPELTLLRDASAVGPRYSMYAELR</sequence>
<evidence type="ECO:0008006" key="3">
    <source>
        <dbReference type="Google" id="ProtNLM"/>
    </source>
</evidence>
<dbReference type="InParanoid" id="A0A414NDH0"/>
<dbReference type="AlphaFoldDB" id="A0A414NDH0"/>
<gene>
    <name evidence="1" type="ORF">DW682_05820</name>
</gene>
<protein>
    <recommendedName>
        <fullName evidence="3">AbiEi antitoxin C-terminal domain-containing protein</fullName>
    </recommendedName>
</protein>
<evidence type="ECO:0000313" key="2">
    <source>
        <dbReference type="Proteomes" id="UP000283983"/>
    </source>
</evidence>
<dbReference type="EMBL" id="QSLJ01000002">
    <property type="protein sequence ID" value="RHF37138.1"/>
    <property type="molecule type" value="Genomic_DNA"/>
</dbReference>
<accession>A0A414NDH0</accession>
<name>A0A414NDH0_9ACTN</name>
<comment type="caution">
    <text evidence="1">The sequence shown here is derived from an EMBL/GenBank/DDBJ whole genome shotgun (WGS) entry which is preliminary data.</text>
</comment>